<keyword evidence="3" id="KW-1015">Disulfide bond</keyword>
<evidence type="ECO:0000256" key="2">
    <source>
        <dbReference type="ARBA" id="ARBA00023002"/>
    </source>
</evidence>
<dbReference type="CDD" id="cd03023">
    <property type="entry name" value="DsbA_Com1_like"/>
    <property type="match status" value="1"/>
</dbReference>
<gene>
    <name evidence="7" type="ORF">LZ538_01915</name>
</gene>
<evidence type="ECO:0000313" key="7">
    <source>
        <dbReference type="EMBL" id="MCL6728810.1"/>
    </source>
</evidence>
<dbReference type="InterPro" id="IPR036249">
    <property type="entry name" value="Thioredoxin-like_sf"/>
</dbReference>
<dbReference type="InterPro" id="IPR001853">
    <property type="entry name" value="DSBA-like_thioredoxin_dom"/>
</dbReference>
<evidence type="ECO:0000256" key="1">
    <source>
        <dbReference type="ARBA" id="ARBA00022729"/>
    </source>
</evidence>
<keyword evidence="5" id="KW-1133">Transmembrane helix</keyword>
<keyword evidence="2" id="KW-0560">Oxidoreductase</keyword>
<evidence type="ECO:0000259" key="6">
    <source>
        <dbReference type="PROSITE" id="PS51352"/>
    </source>
</evidence>
<keyword evidence="4" id="KW-0676">Redox-active center</keyword>
<feature type="domain" description="Thioredoxin" evidence="6">
    <location>
        <begin position="59"/>
        <end position="235"/>
    </location>
</feature>
<evidence type="ECO:0000256" key="4">
    <source>
        <dbReference type="ARBA" id="ARBA00023284"/>
    </source>
</evidence>
<keyword evidence="5" id="KW-0812">Transmembrane</keyword>
<evidence type="ECO:0000313" key="8">
    <source>
        <dbReference type="Proteomes" id="UP001165342"/>
    </source>
</evidence>
<keyword evidence="1" id="KW-0732">Signal</keyword>
<protein>
    <submittedName>
        <fullName evidence="7">DsbA family protein</fullName>
    </submittedName>
</protein>
<dbReference type="Pfam" id="PF01323">
    <property type="entry name" value="DSBA"/>
    <property type="match status" value="1"/>
</dbReference>
<comment type="caution">
    <text evidence="7">The sequence shown here is derived from an EMBL/GenBank/DDBJ whole genome shotgun (WGS) entry which is preliminary data.</text>
</comment>
<reference evidence="7" key="1">
    <citation type="submission" date="2022-05" db="EMBL/GenBank/DDBJ databases">
        <authorList>
            <person name="Jo J.-H."/>
            <person name="Im W.-T."/>
        </authorList>
    </citation>
    <scope>NUCLEOTIDE SEQUENCE</scope>
    <source>
        <strain evidence="7">SE220</strain>
    </source>
</reference>
<proteinExistence type="predicted"/>
<dbReference type="RefSeq" id="WP_249830313.1">
    <property type="nucleotide sequence ID" value="NZ_JAMGBE010000001.1"/>
</dbReference>
<name>A0ABT0RZT7_9SPHN</name>
<keyword evidence="8" id="KW-1185">Reference proteome</keyword>
<feature type="transmembrane region" description="Helical" evidence="5">
    <location>
        <begin position="12"/>
        <end position="32"/>
    </location>
</feature>
<dbReference type="PROSITE" id="PS51352">
    <property type="entry name" value="THIOREDOXIN_2"/>
    <property type="match status" value="1"/>
</dbReference>
<accession>A0ABT0RZT7</accession>
<dbReference type="EMBL" id="JAMGBE010000001">
    <property type="protein sequence ID" value="MCL6728810.1"/>
    <property type="molecule type" value="Genomic_DNA"/>
</dbReference>
<dbReference type="InterPro" id="IPR013766">
    <property type="entry name" value="Thioredoxin_domain"/>
</dbReference>
<dbReference type="SUPFAM" id="SSF52833">
    <property type="entry name" value="Thioredoxin-like"/>
    <property type="match status" value="1"/>
</dbReference>
<dbReference type="PANTHER" id="PTHR13887:SF14">
    <property type="entry name" value="DISULFIDE BOND FORMATION PROTEIN D"/>
    <property type="match status" value="1"/>
</dbReference>
<evidence type="ECO:0000256" key="5">
    <source>
        <dbReference type="SAM" id="Phobius"/>
    </source>
</evidence>
<evidence type="ECO:0000256" key="3">
    <source>
        <dbReference type="ARBA" id="ARBA00023157"/>
    </source>
</evidence>
<keyword evidence="5" id="KW-0472">Membrane</keyword>
<sequence length="237" mass="25308">MNEKRGSSLMTAAIAGGLIGSLLTAALLIFAMPEYLSSRIVRQGMLANPNILSETVDALRDQQYAPVLASNRRALETPFGSSWKGAEKPEVTLVEFYDYACPYCKASNPSVDRLLREDPGLRIVYRELPILGPDSVVAARLALQASKQGRFGQFHDTLWKAGRPAPQTIAVAAQAAGIPAQPVKDPAIEAELKSNFQLAGQLGATGTPVFIVGDRVMNGAVGYEALKKAIADVRAKG</sequence>
<organism evidence="7 8">
    <name type="scientific">Sphingomonas hankyongi</name>
    <dbReference type="NCBI Taxonomy" id="2908209"/>
    <lineage>
        <taxon>Bacteria</taxon>
        <taxon>Pseudomonadati</taxon>
        <taxon>Pseudomonadota</taxon>
        <taxon>Alphaproteobacteria</taxon>
        <taxon>Sphingomonadales</taxon>
        <taxon>Sphingomonadaceae</taxon>
        <taxon>Sphingomonas</taxon>
    </lineage>
</organism>
<dbReference type="Gene3D" id="3.40.30.10">
    <property type="entry name" value="Glutaredoxin"/>
    <property type="match status" value="1"/>
</dbReference>
<dbReference type="Proteomes" id="UP001165342">
    <property type="component" value="Unassembled WGS sequence"/>
</dbReference>
<dbReference type="PANTHER" id="PTHR13887">
    <property type="entry name" value="GLUTATHIONE S-TRANSFERASE KAPPA"/>
    <property type="match status" value="1"/>
</dbReference>